<evidence type="ECO:0000313" key="3">
    <source>
        <dbReference type="Proteomes" id="UP001595665"/>
    </source>
</evidence>
<dbReference type="EMBL" id="JBHRVV010000002">
    <property type="protein sequence ID" value="MFC3461516.1"/>
    <property type="molecule type" value="Genomic_DNA"/>
</dbReference>
<evidence type="ECO:0000256" key="1">
    <source>
        <dbReference type="ARBA" id="ARBA00023172"/>
    </source>
</evidence>
<dbReference type="Gene3D" id="1.10.443.10">
    <property type="entry name" value="Intergrase catalytic core"/>
    <property type="match status" value="1"/>
</dbReference>
<keyword evidence="3" id="KW-1185">Reference proteome</keyword>
<dbReference type="InterPro" id="IPR013762">
    <property type="entry name" value="Integrase-like_cat_sf"/>
</dbReference>
<proteinExistence type="predicted"/>
<protein>
    <recommendedName>
        <fullName evidence="4">Tyr recombinase domain-containing protein</fullName>
    </recommendedName>
</protein>
<dbReference type="SUPFAM" id="SSF56349">
    <property type="entry name" value="DNA breaking-rejoining enzymes"/>
    <property type="match status" value="1"/>
</dbReference>
<organism evidence="2 3">
    <name type="scientific">Massilia haematophila</name>
    <dbReference type="NCBI Taxonomy" id="457923"/>
    <lineage>
        <taxon>Bacteria</taxon>
        <taxon>Pseudomonadati</taxon>
        <taxon>Pseudomonadota</taxon>
        <taxon>Betaproteobacteria</taxon>
        <taxon>Burkholderiales</taxon>
        <taxon>Oxalobacteraceae</taxon>
        <taxon>Telluria group</taxon>
        <taxon>Massilia</taxon>
    </lineage>
</organism>
<gene>
    <name evidence="2" type="ORF">ACFOPH_25245</name>
</gene>
<dbReference type="Proteomes" id="UP001595665">
    <property type="component" value="Unassembled WGS sequence"/>
</dbReference>
<comment type="caution">
    <text evidence="2">The sequence shown here is derived from an EMBL/GenBank/DDBJ whole genome shotgun (WGS) entry which is preliminary data.</text>
</comment>
<dbReference type="RefSeq" id="WP_379738138.1">
    <property type="nucleotide sequence ID" value="NZ_JBHRVV010000002.1"/>
</dbReference>
<evidence type="ECO:0008006" key="4">
    <source>
        <dbReference type="Google" id="ProtNLM"/>
    </source>
</evidence>
<keyword evidence="1" id="KW-0233">DNA recombination</keyword>
<accession>A0ABV7PQK8</accession>
<reference evidence="3" key="1">
    <citation type="journal article" date="2019" name="Int. J. Syst. Evol. Microbiol.">
        <title>The Global Catalogue of Microorganisms (GCM) 10K type strain sequencing project: providing services to taxonomists for standard genome sequencing and annotation.</title>
        <authorList>
            <consortium name="The Broad Institute Genomics Platform"/>
            <consortium name="The Broad Institute Genome Sequencing Center for Infectious Disease"/>
            <person name="Wu L."/>
            <person name="Ma J."/>
        </authorList>
    </citation>
    <scope>NUCLEOTIDE SEQUENCE [LARGE SCALE GENOMIC DNA]</scope>
    <source>
        <strain evidence="3">CCM 7480</strain>
    </source>
</reference>
<dbReference type="InterPro" id="IPR011010">
    <property type="entry name" value="DNA_brk_join_enz"/>
</dbReference>
<evidence type="ECO:0000313" key="2">
    <source>
        <dbReference type="EMBL" id="MFC3461516.1"/>
    </source>
</evidence>
<name>A0ABV7PQK8_9BURK</name>
<sequence>MFNGKRFVLRARGLRHAPRRASTPGSLIARIDHGRHNGANDGLSAYLPAAKFSALEPRFPLFGCDLPHDSIAFLAAIAFKHTFGTLAVEDNMPIVVAKDILGHASASTTSIYIKVKDERIAEAAEQYYAKNGGNRGSSRGKK</sequence>